<proteinExistence type="predicted"/>
<dbReference type="InterPro" id="IPR002293">
    <property type="entry name" value="AA/rel_permease1"/>
</dbReference>
<name>W3XP93_PESFW</name>
<evidence type="ECO:0000256" key="2">
    <source>
        <dbReference type="ARBA" id="ARBA00022448"/>
    </source>
</evidence>
<evidence type="ECO:0000256" key="1">
    <source>
        <dbReference type="ARBA" id="ARBA00004141"/>
    </source>
</evidence>
<dbReference type="AlphaFoldDB" id="W3XP93"/>
<dbReference type="GO" id="GO:0022857">
    <property type="term" value="F:transmembrane transporter activity"/>
    <property type="evidence" value="ECO:0007669"/>
    <property type="project" value="InterPro"/>
</dbReference>
<dbReference type="EMBL" id="KI912109">
    <property type="protein sequence ID" value="ETS87878.1"/>
    <property type="molecule type" value="Genomic_DNA"/>
</dbReference>
<keyword evidence="2" id="KW-0813">Transport</keyword>
<dbReference type="eggNOG" id="KOG1289">
    <property type="taxonomic scope" value="Eukaryota"/>
</dbReference>
<dbReference type="OMA" id="PHANMIS"/>
<dbReference type="RefSeq" id="XP_007828478.1">
    <property type="nucleotide sequence ID" value="XM_007830287.1"/>
</dbReference>
<feature type="transmembrane region" description="Helical" evidence="6">
    <location>
        <begin position="281"/>
        <end position="305"/>
    </location>
</feature>
<dbReference type="Gene3D" id="1.20.1740.10">
    <property type="entry name" value="Amino acid/polyamine transporter I"/>
    <property type="match status" value="1"/>
</dbReference>
<dbReference type="GO" id="GO:0016020">
    <property type="term" value="C:membrane"/>
    <property type="evidence" value="ECO:0007669"/>
    <property type="project" value="UniProtKB-SubCell"/>
</dbReference>
<feature type="transmembrane region" description="Helical" evidence="6">
    <location>
        <begin position="487"/>
        <end position="506"/>
    </location>
</feature>
<dbReference type="InParanoid" id="W3XP93"/>
<dbReference type="PANTHER" id="PTHR45649">
    <property type="entry name" value="AMINO-ACID PERMEASE BAT1"/>
    <property type="match status" value="1"/>
</dbReference>
<gene>
    <name evidence="7" type="ORF">PFICI_01706</name>
</gene>
<feature type="transmembrane region" description="Helical" evidence="6">
    <location>
        <begin position="339"/>
        <end position="363"/>
    </location>
</feature>
<dbReference type="Proteomes" id="UP000030651">
    <property type="component" value="Unassembled WGS sequence"/>
</dbReference>
<evidence type="ECO:0000256" key="5">
    <source>
        <dbReference type="ARBA" id="ARBA00023136"/>
    </source>
</evidence>
<evidence type="ECO:0000256" key="4">
    <source>
        <dbReference type="ARBA" id="ARBA00022989"/>
    </source>
</evidence>
<keyword evidence="3 6" id="KW-0812">Transmembrane</keyword>
<feature type="transmembrane region" description="Helical" evidence="6">
    <location>
        <begin position="410"/>
        <end position="434"/>
    </location>
</feature>
<protein>
    <recommendedName>
        <fullName evidence="9">Choline transport protein</fullName>
    </recommendedName>
</protein>
<dbReference type="KEGG" id="pfy:PFICI_01706"/>
<dbReference type="HOGENOM" id="CLU_004495_6_2_1"/>
<sequence>MTNDQDSISDKKADPAAAPIGLVASNPNDQDAAELNAAGYAQELERSFSLPAMGCLCLCLMATWEALSTVVSAALVSGGAPCLFYNYLLSFICTVAVTCSLAEIASMYPTAGGQYYWVAALSPPSGRCFASYFTGWISLGAQIVFSASAAFAAGLQTQSLIILNDESYIPTRWQGMLFYWAVLACSLSFNIWGPRLLPHINIVAGVIHAAGFFAIVVVLLVMAQKNSATFVFTEFSNNSGWTSDGVSWLVGLISSVYPLLGYDAACHLSEEIPHAARNVPIAMVGSVVVNGLIGVAYCIVLLFSIGSLEDILATPTGFPFMQIYLDATKSRAGATVMSLLLIIIAATANVACVTSASRTAWAFARDKALPFDKVFCKVSKKHQVPSNCIILVTVIQVLLGFIYLGSTAAFNAILSMAIIGLYLSYTLPIIYMLLYGRQKHVAGHWGPFRLGRPLGITFNIVSVMWMTLVMVFSTFPGTMPVTPENMNYSSVVMVGWLVFGFIYYLVRGKNKYEVPHVNVATVTSVSIPTDVY</sequence>
<evidence type="ECO:0008006" key="9">
    <source>
        <dbReference type="Google" id="ProtNLM"/>
    </source>
</evidence>
<feature type="transmembrane region" description="Helical" evidence="6">
    <location>
        <begin position="199"/>
        <end position="222"/>
    </location>
</feature>
<evidence type="ECO:0000256" key="3">
    <source>
        <dbReference type="ARBA" id="ARBA00022692"/>
    </source>
</evidence>
<keyword evidence="4 6" id="KW-1133">Transmembrane helix</keyword>
<reference evidence="8" key="1">
    <citation type="journal article" date="2015" name="BMC Genomics">
        <title>Genomic and transcriptomic analysis of the endophytic fungus Pestalotiopsis fici reveals its lifestyle and high potential for synthesis of natural products.</title>
        <authorList>
            <person name="Wang X."/>
            <person name="Zhang X."/>
            <person name="Liu L."/>
            <person name="Xiang M."/>
            <person name="Wang W."/>
            <person name="Sun X."/>
            <person name="Che Y."/>
            <person name="Guo L."/>
            <person name="Liu G."/>
            <person name="Guo L."/>
            <person name="Wang C."/>
            <person name="Yin W.B."/>
            <person name="Stadler M."/>
            <person name="Zhang X."/>
            <person name="Liu X."/>
        </authorList>
    </citation>
    <scope>NUCLEOTIDE SEQUENCE [LARGE SCALE GENOMIC DNA]</scope>
    <source>
        <strain evidence="8">W106-1 / CGMCC3.15140</strain>
    </source>
</reference>
<feature type="transmembrane region" description="Helical" evidence="6">
    <location>
        <begin position="88"/>
        <end position="109"/>
    </location>
</feature>
<dbReference type="GeneID" id="19266719"/>
<feature type="transmembrane region" description="Helical" evidence="6">
    <location>
        <begin position="454"/>
        <end position="475"/>
    </location>
</feature>
<evidence type="ECO:0000256" key="6">
    <source>
        <dbReference type="SAM" id="Phobius"/>
    </source>
</evidence>
<feature type="transmembrane region" description="Helical" evidence="6">
    <location>
        <begin position="176"/>
        <end position="193"/>
    </location>
</feature>
<dbReference type="PIRSF" id="PIRSF006060">
    <property type="entry name" value="AA_transporter"/>
    <property type="match status" value="1"/>
</dbReference>
<keyword evidence="5 6" id="KW-0472">Membrane</keyword>
<feature type="transmembrane region" description="Helical" evidence="6">
    <location>
        <begin position="384"/>
        <end position="404"/>
    </location>
</feature>
<evidence type="ECO:0000313" key="8">
    <source>
        <dbReference type="Proteomes" id="UP000030651"/>
    </source>
</evidence>
<feature type="transmembrane region" description="Helical" evidence="6">
    <location>
        <begin position="129"/>
        <end position="155"/>
    </location>
</feature>
<comment type="subcellular location">
    <subcellularLocation>
        <location evidence="1">Membrane</location>
        <topology evidence="1">Multi-pass membrane protein</topology>
    </subcellularLocation>
</comment>
<dbReference type="Pfam" id="PF13520">
    <property type="entry name" value="AA_permease_2"/>
    <property type="match status" value="1"/>
</dbReference>
<dbReference type="PANTHER" id="PTHR45649:SF14">
    <property type="entry name" value="GABA PERMEASE"/>
    <property type="match status" value="1"/>
</dbReference>
<evidence type="ECO:0000313" key="7">
    <source>
        <dbReference type="EMBL" id="ETS87878.1"/>
    </source>
</evidence>
<accession>W3XP93</accession>
<keyword evidence="8" id="KW-1185">Reference proteome</keyword>
<organism evidence="7 8">
    <name type="scientific">Pestalotiopsis fici (strain W106-1 / CGMCC3.15140)</name>
    <dbReference type="NCBI Taxonomy" id="1229662"/>
    <lineage>
        <taxon>Eukaryota</taxon>
        <taxon>Fungi</taxon>
        <taxon>Dikarya</taxon>
        <taxon>Ascomycota</taxon>
        <taxon>Pezizomycotina</taxon>
        <taxon>Sordariomycetes</taxon>
        <taxon>Xylariomycetidae</taxon>
        <taxon>Amphisphaeriales</taxon>
        <taxon>Sporocadaceae</taxon>
        <taxon>Pestalotiopsis</taxon>
    </lineage>
</organism>
<dbReference type="OrthoDB" id="3257095at2759"/>
<feature type="transmembrane region" description="Helical" evidence="6">
    <location>
        <begin position="50"/>
        <end position="76"/>
    </location>
</feature>